<gene>
    <name evidence="4" type="ORF">A2729_04110</name>
</gene>
<protein>
    <submittedName>
        <fullName evidence="4">UDP-4-amino-4, 6-dideoxy-N-acetyl-beta-L-altrosamine transaminase</fullName>
    </submittedName>
</protein>
<evidence type="ECO:0000256" key="1">
    <source>
        <dbReference type="PIRSR" id="PIRSR000390-1"/>
    </source>
</evidence>
<dbReference type="STRING" id="1797532.A2729_04110"/>
<dbReference type="Pfam" id="PF01041">
    <property type="entry name" value="DegT_DnrJ_EryC1"/>
    <property type="match status" value="1"/>
</dbReference>
<dbReference type="InterPro" id="IPR000653">
    <property type="entry name" value="DegT/StrS_aminotransferase"/>
</dbReference>
<dbReference type="PIRSF" id="PIRSF000390">
    <property type="entry name" value="PLP_StrS"/>
    <property type="match status" value="1"/>
</dbReference>
<proteinExistence type="inferred from homology"/>
<feature type="modified residue" description="N6-(pyridoxal phosphate)lysine" evidence="2">
    <location>
        <position position="182"/>
    </location>
</feature>
<keyword evidence="2 3" id="KW-0663">Pyridoxal phosphate</keyword>
<evidence type="ECO:0000313" key="4">
    <source>
        <dbReference type="EMBL" id="OGY44937.1"/>
    </source>
</evidence>
<dbReference type="AlphaFoldDB" id="A0A1G1Y049"/>
<feature type="active site" description="Proton acceptor" evidence="1">
    <location>
        <position position="182"/>
    </location>
</feature>
<dbReference type="SUPFAM" id="SSF53383">
    <property type="entry name" value="PLP-dependent transferases"/>
    <property type="match status" value="1"/>
</dbReference>
<dbReference type="NCBIfam" id="TIGR03588">
    <property type="entry name" value="PseC"/>
    <property type="match status" value="1"/>
</dbReference>
<comment type="caution">
    <text evidence="4">The sequence shown here is derived from an EMBL/GenBank/DDBJ whole genome shotgun (WGS) entry which is preliminary data.</text>
</comment>
<accession>A0A1G1Y049</accession>
<dbReference type="PANTHER" id="PTHR30244">
    <property type="entry name" value="TRANSAMINASE"/>
    <property type="match status" value="1"/>
</dbReference>
<dbReference type="GO" id="GO:0030170">
    <property type="term" value="F:pyridoxal phosphate binding"/>
    <property type="evidence" value="ECO:0007669"/>
    <property type="project" value="TreeGrafter"/>
</dbReference>
<dbReference type="Proteomes" id="UP000178930">
    <property type="component" value="Unassembled WGS sequence"/>
</dbReference>
<dbReference type="PANTHER" id="PTHR30244:SF34">
    <property type="entry name" value="DTDP-4-AMINO-4,6-DIDEOXYGALACTOSE TRANSAMINASE"/>
    <property type="match status" value="1"/>
</dbReference>
<evidence type="ECO:0000313" key="5">
    <source>
        <dbReference type="Proteomes" id="UP000178930"/>
    </source>
</evidence>
<dbReference type="Gene3D" id="3.40.640.10">
    <property type="entry name" value="Type I PLP-dependent aspartate aminotransferase-like (Major domain)"/>
    <property type="match status" value="1"/>
</dbReference>
<evidence type="ECO:0000256" key="3">
    <source>
        <dbReference type="RuleBase" id="RU004508"/>
    </source>
</evidence>
<dbReference type="Gene3D" id="3.90.1150.10">
    <property type="entry name" value="Aspartate Aminotransferase, domain 1"/>
    <property type="match status" value="1"/>
</dbReference>
<dbReference type="CDD" id="cd00616">
    <property type="entry name" value="AHBA_syn"/>
    <property type="match status" value="1"/>
</dbReference>
<sequence length="370" mass="41935">MIPYGHQTIDQKDINSVLAVLQSDWLTQGPKVLEFEKALAKYCGAKYAVSACNGTAALHLAYLAAGLKKGDEVITTPNTFAATTNMLLAVGAKPVFTEIRLDSYNLDENQIEKLINKKIKAIVPVHFAGQPADLAKIKKIAKKHRLLVIEDACHALGAKYHGNKIGDCRYSDLAVFSFHPVKTITTGEGGVILTNNKKFYDQLILLRNHGIYKDKNGKNVMVELGYNYRLNDLACALGISQLKKIKPIISKKRQIAQWYNEELKNVKEVILPKELKGNYSSWHLYIVRVDKKYRDLLAKYLKQKDIGVNFHYPAVYSYPYYQKLGFGKNNLKNSKIYHQTTLTLPLPPQLMKSQVKYISNQIKFFFGYEV</sequence>
<dbReference type="GO" id="GO:0008483">
    <property type="term" value="F:transaminase activity"/>
    <property type="evidence" value="ECO:0007669"/>
    <property type="project" value="TreeGrafter"/>
</dbReference>
<organism evidence="4 5">
    <name type="scientific">Candidatus Buchananbacteria bacterium RIFCSPHIGHO2_01_FULL_39_14</name>
    <dbReference type="NCBI Taxonomy" id="1797532"/>
    <lineage>
        <taxon>Bacteria</taxon>
        <taxon>Candidatus Buchananiibacteriota</taxon>
    </lineage>
</organism>
<evidence type="ECO:0000256" key="2">
    <source>
        <dbReference type="PIRSR" id="PIRSR000390-2"/>
    </source>
</evidence>
<comment type="similarity">
    <text evidence="3">Belongs to the DegT/DnrJ/EryC1 family.</text>
</comment>
<dbReference type="GO" id="GO:0000271">
    <property type="term" value="P:polysaccharide biosynthetic process"/>
    <property type="evidence" value="ECO:0007669"/>
    <property type="project" value="TreeGrafter"/>
</dbReference>
<dbReference type="InterPro" id="IPR020026">
    <property type="entry name" value="PseC"/>
</dbReference>
<dbReference type="InterPro" id="IPR015424">
    <property type="entry name" value="PyrdxlP-dep_Trfase"/>
</dbReference>
<dbReference type="InterPro" id="IPR015422">
    <property type="entry name" value="PyrdxlP-dep_Trfase_small"/>
</dbReference>
<dbReference type="InterPro" id="IPR015421">
    <property type="entry name" value="PyrdxlP-dep_Trfase_major"/>
</dbReference>
<name>A0A1G1Y049_9BACT</name>
<dbReference type="EMBL" id="MHIB01000009">
    <property type="protein sequence ID" value="OGY44937.1"/>
    <property type="molecule type" value="Genomic_DNA"/>
</dbReference>
<reference evidence="4 5" key="1">
    <citation type="journal article" date="2016" name="Nat. Commun.">
        <title>Thousands of microbial genomes shed light on interconnected biogeochemical processes in an aquifer system.</title>
        <authorList>
            <person name="Anantharaman K."/>
            <person name="Brown C.T."/>
            <person name="Hug L.A."/>
            <person name="Sharon I."/>
            <person name="Castelle C.J."/>
            <person name="Probst A.J."/>
            <person name="Thomas B.C."/>
            <person name="Singh A."/>
            <person name="Wilkins M.J."/>
            <person name="Karaoz U."/>
            <person name="Brodie E.L."/>
            <person name="Williams K.H."/>
            <person name="Hubbard S.S."/>
            <person name="Banfield J.F."/>
        </authorList>
    </citation>
    <scope>NUCLEOTIDE SEQUENCE [LARGE SCALE GENOMIC DNA]</scope>
</reference>